<evidence type="ECO:0000313" key="2">
    <source>
        <dbReference type="Proteomes" id="UP000595814"/>
    </source>
</evidence>
<evidence type="ECO:0000313" key="1">
    <source>
        <dbReference type="EMBL" id="QQK07374.1"/>
    </source>
</evidence>
<proteinExistence type="predicted"/>
<sequence>MRNIKPNNLKDGNLVVFNDEYEYSVKKYFNSGNYIIFKPDSTDERLRDIVFPKNIMLI</sequence>
<accession>A0AC61MPD4</accession>
<gene>
    <name evidence="1" type="ORF">JFY71_08620</name>
</gene>
<name>A0AC61MPD4_9FIRM</name>
<reference evidence="1 2" key="1">
    <citation type="journal article" date="2022" name="Int. J. Syst. Evol. Microbiol.">
        <title>Miniphocaeibacter halophilus sp. nov., an ammonium-tolerant acetate-producing bacterium isolated from a biogas system.</title>
        <authorList>
            <person name="Schnurer A."/>
            <person name="Singh A."/>
            <person name="Bi S."/>
            <person name="Qiao W."/>
            <person name="Westerholm M."/>
        </authorList>
    </citation>
    <scope>NUCLEOTIDE SEQUENCE [LARGE SCALE GENOMIC DNA]</scope>
    <source>
        <strain evidence="1 2">AMB_01</strain>
    </source>
</reference>
<dbReference type="Proteomes" id="UP000595814">
    <property type="component" value="Chromosome"/>
</dbReference>
<organism evidence="1 2">
    <name type="scientific">Miniphocaeibacter halophilus</name>
    <dbReference type="NCBI Taxonomy" id="2931922"/>
    <lineage>
        <taxon>Bacteria</taxon>
        <taxon>Bacillati</taxon>
        <taxon>Bacillota</taxon>
        <taxon>Tissierellia</taxon>
        <taxon>Tissierellales</taxon>
        <taxon>Peptoniphilaceae</taxon>
        <taxon>Miniphocaeibacter</taxon>
    </lineage>
</organism>
<dbReference type="EMBL" id="CP066744">
    <property type="protein sequence ID" value="QQK07374.1"/>
    <property type="molecule type" value="Genomic_DNA"/>
</dbReference>
<keyword evidence="2" id="KW-1185">Reference proteome</keyword>
<protein>
    <submittedName>
        <fullName evidence="1">Uncharacterized protein</fullName>
    </submittedName>
</protein>